<dbReference type="Proteomes" id="UP000012174">
    <property type="component" value="Unassembled WGS sequence"/>
</dbReference>
<evidence type="ECO:0000313" key="3">
    <source>
        <dbReference type="Proteomes" id="UP000012174"/>
    </source>
</evidence>
<dbReference type="EMBL" id="KB705564">
    <property type="protein sequence ID" value="EMR71872.1"/>
    <property type="molecule type" value="Genomic_DNA"/>
</dbReference>
<sequence>MHSSLLAIGAVLLSGAVAHSHSELSYSELVRRDGLSKRCESSVAAMNKKRWLERNNRNNQKRQEASSNTTTWNIVTEAPYYDVLQNNTCILTEETTSGPYVWPQSQTLRQDITEGQVGIPMILDIGVMDLESCEPLPDVLVDIWYCNATGSYSSFTGLNPNTPFEELLDQLNKTIGDDLHTDDTTFLRGMWPTNDEGVTEFTGIVPGFYVDRTIHIHVQVHENYVIRGNGTIASSTTLSTGQLFLAEDLSERLMALEPYSTHDDINRTTNDIDSIFAGESSNGWDPTLMVVPMDGENPENGIVGYITVGVDTATKKLKKRELLGEKA</sequence>
<dbReference type="KEGG" id="ela:UCREL1_1091"/>
<dbReference type="GO" id="GO:0005506">
    <property type="term" value="F:iron ion binding"/>
    <property type="evidence" value="ECO:0007669"/>
    <property type="project" value="InterPro"/>
</dbReference>
<dbReference type="PANTHER" id="PTHR34315">
    <property type="match status" value="1"/>
</dbReference>
<proteinExistence type="predicted"/>
<dbReference type="SUPFAM" id="SSF49482">
    <property type="entry name" value="Aromatic compound dioxygenase"/>
    <property type="match status" value="1"/>
</dbReference>
<name>M7T5G2_EUTLA</name>
<dbReference type="InterPro" id="IPR015889">
    <property type="entry name" value="Intradiol_dOase_core"/>
</dbReference>
<organism evidence="2 3">
    <name type="scientific">Eutypa lata (strain UCR-EL1)</name>
    <name type="common">Grapevine dieback disease fungus</name>
    <name type="synonym">Eutypa armeniacae</name>
    <dbReference type="NCBI Taxonomy" id="1287681"/>
    <lineage>
        <taxon>Eukaryota</taxon>
        <taxon>Fungi</taxon>
        <taxon>Dikarya</taxon>
        <taxon>Ascomycota</taxon>
        <taxon>Pezizomycotina</taxon>
        <taxon>Sordariomycetes</taxon>
        <taxon>Xylariomycetidae</taxon>
        <taxon>Xylariales</taxon>
        <taxon>Diatrypaceae</taxon>
        <taxon>Eutypa</taxon>
    </lineage>
</organism>
<dbReference type="HOGENOM" id="CLU_027719_1_0_1"/>
<dbReference type="AlphaFoldDB" id="M7T5G2"/>
<keyword evidence="1" id="KW-0732">Signal</keyword>
<dbReference type="OrthoDB" id="121380at2759"/>
<feature type="signal peptide" evidence="1">
    <location>
        <begin position="1"/>
        <end position="18"/>
    </location>
</feature>
<dbReference type="GO" id="GO:0016702">
    <property type="term" value="F:oxidoreductase activity, acting on single donors with incorporation of molecular oxygen, incorporation of two atoms of oxygen"/>
    <property type="evidence" value="ECO:0007669"/>
    <property type="project" value="InterPro"/>
</dbReference>
<accession>M7T5G2</accession>
<evidence type="ECO:0000313" key="2">
    <source>
        <dbReference type="EMBL" id="EMR71872.1"/>
    </source>
</evidence>
<gene>
    <name evidence="2" type="ORF">UCREL1_1091</name>
</gene>
<dbReference type="PANTHER" id="PTHR34315:SF4">
    <property type="entry name" value="INTRADIOL RING-CLEAVAGE DIOXYGENASES DOMAIN-CONTAINING PROTEIN"/>
    <property type="match status" value="1"/>
</dbReference>
<protein>
    <submittedName>
        <fullName evidence="2">Putative protocatechuate-dioxygenase beta subunit protein</fullName>
    </submittedName>
</protein>
<evidence type="ECO:0000256" key="1">
    <source>
        <dbReference type="SAM" id="SignalP"/>
    </source>
</evidence>
<feature type="chain" id="PRO_5004085431" evidence="1">
    <location>
        <begin position="19"/>
        <end position="327"/>
    </location>
</feature>
<dbReference type="CDD" id="cd03457">
    <property type="entry name" value="intradiol_dioxygenase_like"/>
    <property type="match status" value="1"/>
</dbReference>
<dbReference type="Gene3D" id="2.60.130.10">
    <property type="entry name" value="Aromatic compound dioxygenase"/>
    <property type="match status" value="1"/>
</dbReference>
<dbReference type="OMA" id="FGHTEIE"/>
<dbReference type="eggNOG" id="ENOG502QWMN">
    <property type="taxonomic scope" value="Eukaryota"/>
</dbReference>
<reference evidence="3" key="1">
    <citation type="journal article" date="2013" name="Genome Announc.">
        <title>Draft genome sequence of the grapevine dieback fungus Eutypa lata UCR-EL1.</title>
        <authorList>
            <person name="Blanco-Ulate B."/>
            <person name="Rolshausen P.E."/>
            <person name="Cantu D."/>
        </authorList>
    </citation>
    <scope>NUCLEOTIDE SEQUENCE [LARGE SCALE GENOMIC DNA]</scope>
    <source>
        <strain evidence="3">UCR-EL1</strain>
    </source>
</reference>
<keyword evidence="2" id="KW-0223">Dioxygenase</keyword>
<keyword evidence="3" id="KW-1185">Reference proteome</keyword>
<keyword evidence="2" id="KW-0560">Oxidoreductase</keyword>